<sequence length="64" mass="7204">MLVISLDEATDTEDATLVTNHTQIRAEAEVSYMANIAKRQKLFNDVVHQNEYKVGDLVGLKIDK</sequence>
<dbReference type="Proteomes" id="UP000681967">
    <property type="component" value="Unassembled WGS sequence"/>
</dbReference>
<gene>
    <name evidence="1" type="ORF">BYL167_LOCUS43573</name>
    <name evidence="2" type="ORF">GIL414_LOCUS46846</name>
</gene>
<dbReference type="Proteomes" id="UP000681720">
    <property type="component" value="Unassembled WGS sequence"/>
</dbReference>
<dbReference type="AlphaFoldDB" id="A0A8S3B3K2"/>
<evidence type="ECO:0000313" key="2">
    <source>
        <dbReference type="EMBL" id="CAF4793350.1"/>
    </source>
</evidence>
<organism evidence="2 3">
    <name type="scientific">Rotaria magnacalcarata</name>
    <dbReference type="NCBI Taxonomy" id="392030"/>
    <lineage>
        <taxon>Eukaryota</taxon>
        <taxon>Metazoa</taxon>
        <taxon>Spiralia</taxon>
        <taxon>Gnathifera</taxon>
        <taxon>Rotifera</taxon>
        <taxon>Eurotatoria</taxon>
        <taxon>Bdelloidea</taxon>
        <taxon>Philodinida</taxon>
        <taxon>Philodinidae</taxon>
        <taxon>Rotaria</taxon>
    </lineage>
</organism>
<dbReference type="EMBL" id="CAJOBH010116232">
    <property type="protein sequence ID" value="CAF4687257.1"/>
    <property type="molecule type" value="Genomic_DNA"/>
</dbReference>
<evidence type="ECO:0000313" key="3">
    <source>
        <dbReference type="Proteomes" id="UP000681720"/>
    </source>
</evidence>
<reference evidence="2" key="1">
    <citation type="submission" date="2021-02" db="EMBL/GenBank/DDBJ databases">
        <authorList>
            <person name="Nowell W R."/>
        </authorList>
    </citation>
    <scope>NUCLEOTIDE SEQUENCE</scope>
</reference>
<protein>
    <submittedName>
        <fullName evidence="2">Uncharacterized protein</fullName>
    </submittedName>
</protein>
<proteinExistence type="predicted"/>
<evidence type="ECO:0000313" key="1">
    <source>
        <dbReference type="EMBL" id="CAF4687257.1"/>
    </source>
</evidence>
<accession>A0A8S3B3K2</accession>
<feature type="non-terminal residue" evidence="2">
    <location>
        <position position="64"/>
    </location>
</feature>
<comment type="caution">
    <text evidence="2">The sequence shown here is derived from an EMBL/GenBank/DDBJ whole genome shotgun (WGS) entry which is preliminary data.</text>
</comment>
<dbReference type="EMBL" id="CAJOBJ010148145">
    <property type="protein sequence ID" value="CAF4793350.1"/>
    <property type="molecule type" value="Genomic_DNA"/>
</dbReference>
<name>A0A8S3B3K2_9BILA</name>